<feature type="region of interest" description="Disordered" evidence="1">
    <location>
        <begin position="270"/>
        <end position="299"/>
    </location>
</feature>
<dbReference type="PANTHER" id="PTHR35675">
    <property type="entry name" value="HYPOTHETICAL PROTEIN LOC100362216"/>
    <property type="match status" value="1"/>
</dbReference>
<evidence type="ECO:0000313" key="3">
    <source>
        <dbReference type="EMBL" id="KAK7809091.1"/>
    </source>
</evidence>
<dbReference type="EMBL" id="JBBHLL010000221">
    <property type="protein sequence ID" value="KAK7809091.1"/>
    <property type="molecule type" value="Genomic_DNA"/>
</dbReference>
<sequence>MESELEPLTQHPASPAELPFQALVEAAGGRGQVLLVGELWEREQSRALLRDFSRAVFPPEPEPEPASGKSGKPGKPGHDPEAESAATAAATGPHRAPGAKAARSIRSPLVFVLCRSSSLAARDPRRLLREMLRDVRGRRPEGAALVGVLVADAGAEDAVVSGLQLLETLLRSVFGSQVGGSVQAAAFRPGSPASSLEVQEAACRALQAAGPGRPAEVAWERPGLLGLLTCFSWGPRNQRKNHRDATSSQGPAQEHLQVLEEELALTAMCPNGDCEDRGSGARAQDGVVRMPPEPLEDTR</sequence>
<dbReference type="Pfam" id="PF15443">
    <property type="entry name" value="DUF4630"/>
    <property type="match status" value="1"/>
</dbReference>
<name>A0AAW0I3R7_MYOGA</name>
<reference evidence="3 4" key="1">
    <citation type="journal article" date="2023" name="bioRxiv">
        <title>Conserved and derived expression patterns and positive selection on dental genes reveal complex evolutionary context of ever-growing rodent molars.</title>
        <authorList>
            <person name="Calamari Z.T."/>
            <person name="Song A."/>
            <person name="Cohen E."/>
            <person name="Akter M."/>
            <person name="Roy R.D."/>
            <person name="Hallikas O."/>
            <person name="Christensen M.M."/>
            <person name="Li P."/>
            <person name="Marangoni P."/>
            <person name="Jernvall J."/>
            <person name="Klein O.D."/>
        </authorList>
    </citation>
    <scope>NUCLEOTIDE SEQUENCE [LARGE SCALE GENOMIC DNA]</scope>
    <source>
        <strain evidence="3">V071</strain>
    </source>
</reference>
<evidence type="ECO:0000256" key="1">
    <source>
        <dbReference type="SAM" id="MobiDB-lite"/>
    </source>
</evidence>
<gene>
    <name evidence="3" type="ORF">U0070_012185</name>
</gene>
<keyword evidence="4" id="KW-1185">Reference proteome</keyword>
<feature type="region of interest" description="Disordered" evidence="1">
    <location>
        <begin position="51"/>
        <end position="101"/>
    </location>
</feature>
<evidence type="ECO:0000313" key="4">
    <source>
        <dbReference type="Proteomes" id="UP001488838"/>
    </source>
</evidence>
<proteinExistence type="predicted"/>
<organism evidence="3 4">
    <name type="scientific">Myodes glareolus</name>
    <name type="common">Bank vole</name>
    <name type="synonym">Clethrionomys glareolus</name>
    <dbReference type="NCBI Taxonomy" id="447135"/>
    <lineage>
        <taxon>Eukaryota</taxon>
        <taxon>Metazoa</taxon>
        <taxon>Chordata</taxon>
        <taxon>Craniata</taxon>
        <taxon>Vertebrata</taxon>
        <taxon>Euteleostomi</taxon>
        <taxon>Mammalia</taxon>
        <taxon>Eutheria</taxon>
        <taxon>Euarchontoglires</taxon>
        <taxon>Glires</taxon>
        <taxon>Rodentia</taxon>
        <taxon>Myomorpha</taxon>
        <taxon>Muroidea</taxon>
        <taxon>Cricetidae</taxon>
        <taxon>Arvicolinae</taxon>
        <taxon>Myodes</taxon>
    </lineage>
</organism>
<dbReference type="Proteomes" id="UP001488838">
    <property type="component" value="Unassembled WGS sequence"/>
</dbReference>
<dbReference type="InterPro" id="IPR027868">
    <property type="entry name" value="C2orf72-like_C"/>
</dbReference>
<feature type="compositionally biased region" description="Low complexity" evidence="1">
    <location>
        <begin position="83"/>
        <end position="99"/>
    </location>
</feature>
<dbReference type="PANTHER" id="PTHR35675:SF1">
    <property type="entry name" value="RIKEN CDNA 2810459M11 GENE"/>
    <property type="match status" value="1"/>
</dbReference>
<feature type="domain" description="C2orf72-like C-terminal" evidence="2">
    <location>
        <begin position="142"/>
        <end position="296"/>
    </location>
</feature>
<evidence type="ECO:0000259" key="2">
    <source>
        <dbReference type="Pfam" id="PF15443"/>
    </source>
</evidence>
<protein>
    <recommendedName>
        <fullName evidence="2">C2orf72-like C-terminal domain-containing protein</fullName>
    </recommendedName>
</protein>
<dbReference type="AlphaFoldDB" id="A0AAW0I3R7"/>
<accession>A0AAW0I3R7</accession>
<comment type="caution">
    <text evidence="3">The sequence shown here is derived from an EMBL/GenBank/DDBJ whole genome shotgun (WGS) entry which is preliminary data.</text>
</comment>